<dbReference type="GeneID" id="117143733"/>
<gene>
    <name evidence="3" type="primary">LOC117143733</name>
</gene>
<sequence>MSGLQEIPLADPEGLSVEGPEVAPAPKSNSLKRFFKISKKPLMRDQVEDDDENSSQDNKELGKSNTISRFFTRMKGVNNKDAQDPSSSVVEPVEHDKPLPNAKPTIKTSISSYWKVLFNRQKSQRQNAAFGQSTANKVDNESEEVHELQPVSQDPDTDTQPTVKDEQDEMERGTGPEPPNPKPTKSVASKASGQEILSALEGGQLSTNDHENAASI</sequence>
<feature type="region of interest" description="Disordered" evidence="1">
    <location>
        <begin position="1"/>
        <end position="105"/>
    </location>
</feature>
<protein>
    <submittedName>
        <fullName evidence="3">Uncharacterized protein LOC117143733</fullName>
    </submittedName>
</protein>
<evidence type="ECO:0000313" key="2">
    <source>
        <dbReference type="Proteomes" id="UP000515162"/>
    </source>
</evidence>
<organism evidence="2 3">
    <name type="scientific">Drosophila mauritiana</name>
    <name type="common">Fruit fly</name>
    <dbReference type="NCBI Taxonomy" id="7226"/>
    <lineage>
        <taxon>Eukaryota</taxon>
        <taxon>Metazoa</taxon>
        <taxon>Ecdysozoa</taxon>
        <taxon>Arthropoda</taxon>
        <taxon>Hexapoda</taxon>
        <taxon>Insecta</taxon>
        <taxon>Pterygota</taxon>
        <taxon>Neoptera</taxon>
        <taxon>Endopterygota</taxon>
        <taxon>Diptera</taxon>
        <taxon>Brachycera</taxon>
        <taxon>Muscomorpha</taxon>
        <taxon>Ephydroidea</taxon>
        <taxon>Drosophilidae</taxon>
        <taxon>Drosophila</taxon>
        <taxon>Sophophora</taxon>
    </lineage>
</organism>
<dbReference type="Proteomes" id="UP000515162">
    <property type="component" value="Chromosome 3R"/>
</dbReference>
<evidence type="ECO:0000256" key="1">
    <source>
        <dbReference type="SAM" id="MobiDB-lite"/>
    </source>
</evidence>
<accession>A0A6P8KJZ9</accession>
<feature type="compositionally biased region" description="Basic and acidic residues" evidence="1">
    <location>
        <begin position="138"/>
        <end position="147"/>
    </location>
</feature>
<name>A0A6P8KJZ9_DROMA</name>
<evidence type="ECO:0000313" key="3">
    <source>
        <dbReference type="RefSeq" id="XP_033164434.1"/>
    </source>
</evidence>
<feature type="compositionally biased region" description="Polar residues" evidence="1">
    <location>
        <begin position="124"/>
        <end position="137"/>
    </location>
</feature>
<feature type="region of interest" description="Disordered" evidence="1">
    <location>
        <begin position="124"/>
        <end position="216"/>
    </location>
</feature>
<dbReference type="RefSeq" id="XP_033164434.1">
    <property type="nucleotide sequence ID" value="XM_033308543.1"/>
</dbReference>
<dbReference type="AlphaFoldDB" id="A0A6P8KJZ9"/>
<reference evidence="3" key="1">
    <citation type="submission" date="2025-08" db="UniProtKB">
        <authorList>
            <consortium name="RefSeq"/>
        </authorList>
    </citation>
    <scope>IDENTIFICATION</scope>
    <source>
        <strain evidence="3">Mau12</strain>
        <tissue evidence="3">Whole Body</tissue>
    </source>
</reference>
<proteinExistence type="predicted"/>
<keyword evidence="2" id="KW-1185">Reference proteome</keyword>
<feature type="compositionally biased region" description="Polar residues" evidence="1">
    <location>
        <begin position="150"/>
        <end position="162"/>
    </location>
</feature>